<reference evidence="3 4" key="1">
    <citation type="submission" date="2018-10" db="EMBL/GenBank/DDBJ databases">
        <title>Genomic Encyclopedia of Type Strains, Phase IV (KMG-IV): sequencing the most valuable type-strain genomes for metagenomic binning, comparative biology and taxonomic classification.</title>
        <authorList>
            <person name="Goeker M."/>
        </authorList>
    </citation>
    <scope>NUCLEOTIDE SEQUENCE [LARGE SCALE GENOMIC DNA]</scope>
    <source>
        <strain evidence="3 4">DSM 25586</strain>
    </source>
</reference>
<keyword evidence="2" id="KW-0812">Transmembrane</keyword>
<protein>
    <recommendedName>
        <fullName evidence="5">Transmembrane protein</fullName>
    </recommendedName>
</protein>
<feature type="region of interest" description="Disordered" evidence="1">
    <location>
        <begin position="1"/>
        <end position="51"/>
    </location>
</feature>
<accession>A0A495EAA0</accession>
<dbReference type="AlphaFoldDB" id="A0A495EAA0"/>
<evidence type="ECO:0000256" key="1">
    <source>
        <dbReference type="SAM" id="MobiDB-lite"/>
    </source>
</evidence>
<evidence type="ECO:0000313" key="4">
    <source>
        <dbReference type="Proteomes" id="UP000276055"/>
    </source>
</evidence>
<feature type="region of interest" description="Disordered" evidence="1">
    <location>
        <begin position="245"/>
        <end position="298"/>
    </location>
</feature>
<evidence type="ECO:0000313" key="3">
    <source>
        <dbReference type="EMBL" id="RKR13716.1"/>
    </source>
</evidence>
<gene>
    <name evidence="3" type="ORF">C8D78_3375</name>
</gene>
<sequence length="298" mass="30517">MENMEENTALVKTDGLKTSGGAERSDRAIADLPPGAPAAPPPMGALLPASQDPGGKIPRISSLASSLILAWLLLATTGGVLALLLLWPLAEQVQQSVRQGPPAPPLSAFPQSTVLGLTFSLTPDVCIILLALLCGTLGSIVHALTRLAQAATGKTGKRSFMRRRDATWFIVAPFQGGLLAFFVVSAIAAGLFTAGSTSGAGSLSLFTVASVAGLTGLFTKRMTVRLALLINRVTDNQSQAEAIQKAASGTTQQITGQVNSPVGSEDGNHAQSAKGTVVAGQASPAPVPPNGQEPVREL</sequence>
<feature type="transmembrane region" description="Helical" evidence="2">
    <location>
        <begin position="127"/>
        <end position="145"/>
    </location>
</feature>
<dbReference type="Proteomes" id="UP000276055">
    <property type="component" value="Unassembled WGS sequence"/>
</dbReference>
<organism evidence="3 4">
    <name type="scientific">Arthrobacter oryzae</name>
    <dbReference type="NCBI Taxonomy" id="409290"/>
    <lineage>
        <taxon>Bacteria</taxon>
        <taxon>Bacillati</taxon>
        <taxon>Actinomycetota</taxon>
        <taxon>Actinomycetes</taxon>
        <taxon>Micrococcales</taxon>
        <taxon>Micrococcaceae</taxon>
        <taxon>Arthrobacter</taxon>
    </lineage>
</organism>
<keyword evidence="2" id="KW-0472">Membrane</keyword>
<name>A0A495EAA0_9MICC</name>
<dbReference type="EMBL" id="RBIR01000009">
    <property type="protein sequence ID" value="RKR13716.1"/>
    <property type="molecule type" value="Genomic_DNA"/>
</dbReference>
<evidence type="ECO:0000256" key="2">
    <source>
        <dbReference type="SAM" id="Phobius"/>
    </source>
</evidence>
<feature type="transmembrane region" description="Helical" evidence="2">
    <location>
        <begin position="67"/>
        <end position="90"/>
    </location>
</feature>
<comment type="caution">
    <text evidence="3">The sequence shown here is derived from an EMBL/GenBank/DDBJ whole genome shotgun (WGS) entry which is preliminary data.</text>
</comment>
<keyword evidence="2" id="KW-1133">Transmembrane helix</keyword>
<feature type="transmembrane region" description="Helical" evidence="2">
    <location>
        <begin position="166"/>
        <end position="192"/>
    </location>
</feature>
<evidence type="ECO:0008006" key="5">
    <source>
        <dbReference type="Google" id="ProtNLM"/>
    </source>
</evidence>
<feature type="transmembrane region" description="Helical" evidence="2">
    <location>
        <begin position="198"/>
        <end position="218"/>
    </location>
</feature>
<feature type="compositionally biased region" description="Pro residues" evidence="1">
    <location>
        <begin position="34"/>
        <end position="43"/>
    </location>
</feature>
<proteinExistence type="predicted"/>
<feature type="compositionally biased region" description="Polar residues" evidence="1">
    <location>
        <begin position="245"/>
        <end position="262"/>
    </location>
</feature>